<dbReference type="OrthoDB" id="9800070at2"/>
<protein>
    <submittedName>
        <fullName evidence="2">Zonular occludens toxin (Zot)</fullName>
    </submittedName>
</protein>
<dbReference type="InterPro" id="IPR027417">
    <property type="entry name" value="P-loop_NTPase"/>
</dbReference>
<dbReference type="SUPFAM" id="SSF52540">
    <property type="entry name" value="P-loop containing nucleoside triphosphate hydrolases"/>
    <property type="match status" value="1"/>
</dbReference>
<evidence type="ECO:0000313" key="2">
    <source>
        <dbReference type="EMBL" id="SDD11855.1"/>
    </source>
</evidence>
<dbReference type="InterPro" id="IPR008900">
    <property type="entry name" value="Zot_N"/>
</dbReference>
<feature type="domain" description="Zona occludens toxin N-terminal" evidence="1">
    <location>
        <begin position="1"/>
        <end position="146"/>
    </location>
</feature>
<evidence type="ECO:0000259" key="1">
    <source>
        <dbReference type="Pfam" id="PF05707"/>
    </source>
</evidence>
<organism evidence="2 3">
    <name type="scientific">Peptococcus niger</name>
    <dbReference type="NCBI Taxonomy" id="2741"/>
    <lineage>
        <taxon>Bacteria</taxon>
        <taxon>Bacillati</taxon>
        <taxon>Bacillota</taxon>
        <taxon>Clostridia</taxon>
        <taxon>Eubacteriales</taxon>
        <taxon>Peptococcaceae</taxon>
        <taxon>Peptococcus</taxon>
    </lineage>
</organism>
<accession>A0A1G6S6S3</accession>
<sequence>MIWMYTGTPGSGKSYHAMYDIYNKLRRKTKNNVIANFPIFTDKFDFKGCFSYVPNSQLTPHFFVEYAKAHHDLRTEAETLVVLDEAGALFNCRDYGTNSNTRMDWIKFFSQHRKLGYNFILIAQYDRAIDKQIRTLAEYEVAHFKMSNFFKVLPCTAFLAVERWYSQKMKVGHTIILYRSKIADLYDTFALFDTDKSEQELADVAVRGLRGPATDTSANKVTNLSALKEYYRTKILKNNNVI</sequence>
<dbReference type="AlphaFoldDB" id="A0A1G6S6S3"/>
<evidence type="ECO:0000313" key="3">
    <source>
        <dbReference type="Proteomes" id="UP000198995"/>
    </source>
</evidence>
<name>A0A1G6S6S3_PEPNI</name>
<dbReference type="Gene3D" id="3.40.50.300">
    <property type="entry name" value="P-loop containing nucleotide triphosphate hydrolases"/>
    <property type="match status" value="1"/>
</dbReference>
<dbReference type="Proteomes" id="UP000198995">
    <property type="component" value="Unassembled WGS sequence"/>
</dbReference>
<keyword evidence="3" id="KW-1185">Reference proteome</keyword>
<gene>
    <name evidence="2" type="ORF">SAMN04489866_101226</name>
</gene>
<dbReference type="RefSeq" id="WP_091790913.1">
    <property type="nucleotide sequence ID" value="NZ_FNAF01000001.1"/>
</dbReference>
<reference evidence="2 3" key="1">
    <citation type="submission" date="2016-10" db="EMBL/GenBank/DDBJ databases">
        <authorList>
            <person name="de Groot N.N."/>
        </authorList>
    </citation>
    <scope>NUCLEOTIDE SEQUENCE [LARGE SCALE GENOMIC DNA]</scope>
    <source>
        <strain evidence="2 3">DSM 20475</strain>
    </source>
</reference>
<dbReference type="EMBL" id="FNAF01000001">
    <property type="protein sequence ID" value="SDD11855.1"/>
    <property type="molecule type" value="Genomic_DNA"/>
</dbReference>
<dbReference type="Pfam" id="PF05707">
    <property type="entry name" value="Zot"/>
    <property type="match status" value="1"/>
</dbReference>
<dbReference type="STRING" id="2741.SAMN04489866_101226"/>
<proteinExistence type="predicted"/>